<keyword evidence="2" id="KW-0443">Lipid metabolism</keyword>
<dbReference type="PATRIC" id="fig|1631356.3.peg.1691"/>
<evidence type="ECO:0000313" key="6">
    <source>
        <dbReference type="Proteomes" id="UP000037397"/>
    </source>
</evidence>
<dbReference type="InterPro" id="IPR001753">
    <property type="entry name" value="Enoyl-CoA_hydra/iso"/>
</dbReference>
<dbReference type="AlphaFoldDB" id="A0A0L6CHC1"/>
<reference evidence="6" key="1">
    <citation type="submission" date="2015-03" db="EMBL/GenBank/DDBJ databases">
        <title>Luteipulveratus halotolerans sp. nov., a novel actinobacterium (Dermacoccaceae) from Sarawak, Malaysia.</title>
        <authorList>
            <person name="Juboi H."/>
            <person name="Basik A."/>
            <person name="Shamsul S.S."/>
            <person name="Arnold P."/>
            <person name="Schmitt E.K."/>
            <person name="Sanglier J.-J."/>
            <person name="Yeo T."/>
        </authorList>
    </citation>
    <scope>NUCLEOTIDE SEQUENCE [LARGE SCALE GENOMIC DNA]</scope>
    <source>
        <strain evidence="6">C296001</strain>
    </source>
</reference>
<dbReference type="PANTHER" id="PTHR11941">
    <property type="entry name" value="ENOYL-COA HYDRATASE-RELATED"/>
    <property type="match status" value="1"/>
</dbReference>
<dbReference type="GO" id="GO:0016829">
    <property type="term" value="F:lyase activity"/>
    <property type="evidence" value="ECO:0007669"/>
    <property type="project" value="UniProtKB-KW"/>
</dbReference>
<protein>
    <submittedName>
        <fullName evidence="5">Enoyl-CoA hydratase</fullName>
    </submittedName>
</protein>
<dbReference type="InterPro" id="IPR029045">
    <property type="entry name" value="ClpP/crotonase-like_dom_sf"/>
</dbReference>
<name>A0A0L6CHC1_9MICO</name>
<dbReference type="GO" id="GO:0006635">
    <property type="term" value="P:fatty acid beta-oxidation"/>
    <property type="evidence" value="ECO:0007669"/>
    <property type="project" value="TreeGrafter"/>
</dbReference>
<dbReference type="Gene3D" id="3.90.226.10">
    <property type="entry name" value="2-enoyl-CoA Hydratase, Chain A, domain 1"/>
    <property type="match status" value="1"/>
</dbReference>
<evidence type="ECO:0000256" key="1">
    <source>
        <dbReference type="ARBA" id="ARBA00005254"/>
    </source>
</evidence>
<evidence type="ECO:0000256" key="2">
    <source>
        <dbReference type="ARBA" id="ARBA00023098"/>
    </source>
</evidence>
<dbReference type="Pfam" id="PF00378">
    <property type="entry name" value="ECH_1"/>
    <property type="match status" value="1"/>
</dbReference>
<organism evidence="5 6">
    <name type="scientific">Luteipulveratus halotolerans</name>
    <dbReference type="NCBI Taxonomy" id="1631356"/>
    <lineage>
        <taxon>Bacteria</taxon>
        <taxon>Bacillati</taxon>
        <taxon>Actinomycetota</taxon>
        <taxon>Actinomycetes</taxon>
        <taxon>Micrococcales</taxon>
        <taxon>Dermacoccaceae</taxon>
        <taxon>Luteipulveratus</taxon>
    </lineage>
</organism>
<comment type="similarity">
    <text evidence="1 4">Belongs to the enoyl-CoA hydratase/isomerase family.</text>
</comment>
<dbReference type="PANTHER" id="PTHR11941:SF169">
    <property type="entry name" value="(7AS)-7A-METHYL-1,5-DIOXO-2,3,5,6,7,7A-HEXAHYDRO-1H-INDENE-CARBOXYL-COA HYDROLASE"/>
    <property type="match status" value="1"/>
</dbReference>
<keyword evidence="3" id="KW-0456">Lyase</keyword>
<dbReference type="Proteomes" id="UP000037397">
    <property type="component" value="Unassembled WGS sequence"/>
</dbReference>
<evidence type="ECO:0000256" key="3">
    <source>
        <dbReference type="ARBA" id="ARBA00023239"/>
    </source>
</evidence>
<dbReference type="PROSITE" id="PS00166">
    <property type="entry name" value="ENOYL_COA_HYDRATASE"/>
    <property type="match status" value="1"/>
</dbReference>
<comment type="caution">
    <text evidence="5">The sequence shown here is derived from an EMBL/GenBank/DDBJ whole genome shotgun (WGS) entry which is preliminary data.</text>
</comment>
<proteinExistence type="inferred from homology"/>
<dbReference type="RefSeq" id="WP_050669539.1">
    <property type="nucleotide sequence ID" value="NZ_LAIR01000002.1"/>
</dbReference>
<evidence type="ECO:0000256" key="4">
    <source>
        <dbReference type="RuleBase" id="RU003707"/>
    </source>
</evidence>
<dbReference type="InterPro" id="IPR018376">
    <property type="entry name" value="Enoyl-CoA_hyd/isom_CS"/>
</dbReference>
<sequence>MTEPSRTTRPHPRLEVAQDGPLLTVTLDDPSSRNAQVPSLWLALAHLGRTLPPEVRVVIVRGNGPTFSAGLDRNLIGGAGLPGERSLAHMAAQERGDIADEIASYQKGFAIWSEVSAITIAAVQGHAVGAGFQLALACDMRLVADDVQLIMRETALGLVPDLTGTLPLVRQVGYARALEVCATGRPIGADEAIAWGLASLKVPVDDLDEAARDLADAVMANPPEAVRELKRLLRFAQSATPEQQHYAERSAQARLLSAMLAGRNAPA</sequence>
<dbReference type="OrthoDB" id="8452484at2"/>
<keyword evidence="6" id="KW-1185">Reference proteome</keyword>
<dbReference type="STRING" id="1631356.VV01_08725"/>
<dbReference type="SUPFAM" id="SSF52096">
    <property type="entry name" value="ClpP/crotonase"/>
    <property type="match status" value="1"/>
</dbReference>
<dbReference type="CDD" id="cd06558">
    <property type="entry name" value="crotonase-like"/>
    <property type="match status" value="1"/>
</dbReference>
<gene>
    <name evidence="5" type="ORF">VV01_08725</name>
</gene>
<accession>A0A0L6CHC1</accession>
<dbReference type="EMBL" id="LAIR01000002">
    <property type="protein sequence ID" value="KNX37207.1"/>
    <property type="molecule type" value="Genomic_DNA"/>
</dbReference>
<evidence type="ECO:0000313" key="5">
    <source>
        <dbReference type="EMBL" id="KNX37207.1"/>
    </source>
</evidence>